<protein>
    <recommendedName>
        <fullName evidence="3">Serine protease</fullName>
    </recommendedName>
</protein>
<dbReference type="InterPro" id="IPR009003">
    <property type="entry name" value="Peptidase_S1_PA"/>
</dbReference>
<reference evidence="1 2" key="1">
    <citation type="submission" date="2018-02" db="EMBL/GenBank/DDBJ databases">
        <title>Draft genome sequence of Mycobacterium virginiense isolated from mud of a swine farm in Japan.</title>
        <authorList>
            <person name="Ohya K."/>
        </authorList>
    </citation>
    <scope>NUCLEOTIDE SEQUENCE [LARGE SCALE GENOMIC DNA]</scope>
    <source>
        <strain evidence="1 2">GF75</strain>
    </source>
</reference>
<evidence type="ECO:0008006" key="3">
    <source>
        <dbReference type="Google" id="ProtNLM"/>
    </source>
</evidence>
<dbReference type="AlphaFoldDB" id="A0A9X7IQU0"/>
<keyword evidence="2" id="KW-1185">Reference proteome</keyword>
<name>A0A9X7IQU0_9MYCO</name>
<dbReference type="RefSeq" id="WP_105294535.1">
    <property type="nucleotide sequence ID" value="NZ_PUEV01000012.1"/>
</dbReference>
<accession>A0A9X7IQU0</accession>
<dbReference type="Gene3D" id="2.40.10.10">
    <property type="entry name" value="Trypsin-like serine proteases"/>
    <property type="match status" value="2"/>
</dbReference>
<dbReference type="Proteomes" id="UP000237911">
    <property type="component" value="Unassembled WGS sequence"/>
</dbReference>
<evidence type="ECO:0000313" key="2">
    <source>
        <dbReference type="Proteomes" id="UP000237911"/>
    </source>
</evidence>
<gene>
    <name evidence="1" type="ORF">C5U48_02600</name>
</gene>
<evidence type="ECO:0000313" key="1">
    <source>
        <dbReference type="EMBL" id="PQM53719.1"/>
    </source>
</evidence>
<sequence length="240" mass="23841">MPKPTAAQREWVDVTGQGVELPRDSLVNTQFNPAGTPIPGATITHQTNDGRTAGCTVGPAVTAGDRSGFITAGHCAVDAVGEQRLTGADGLPARALGIASEAEFSHGLTDPATGQAADSAIVWTAAGAGAATIAGTWPVAGTLSVDEIQDLAKGAPICFDGAVTGVACGPLINARATGGVHFAHAAKVGDSGAPAFVVDEAGSAWLLGVISSTANYAQASTATYLQPALDRLGVTVVTAR</sequence>
<dbReference type="EMBL" id="PUEV01000012">
    <property type="protein sequence ID" value="PQM53719.1"/>
    <property type="molecule type" value="Genomic_DNA"/>
</dbReference>
<comment type="caution">
    <text evidence="1">The sequence shown here is derived from an EMBL/GenBank/DDBJ whole genome shotgun (WGS) entry which is preliminary data.</text>
</comment>
<dbReference type="SUPFAM" id="SSF50494">
    <property type="entry name" value="Trypsin-like serine proteases"/>
    <property type="match status" value="1"/>
</dbReference>
<organism evidence="1 2">
    <name type="scientific">Mycolicibacter virginiensis</name>
    <dbReference type="NCBI Taxonomy" id="1795032"/>
    <lineage>
        <taxon>Bacteria</taxon>
        <taxon>Bacillati</taxon>
        <taxon>Actinomycetota</taxon>
        <taxon>Actinomycetes</taxon>
        <taxon>Mycobacteriales</taxon>
        <taxon>Mycobacteriaceae</taxon>
        <taxon>Mycolicibacter</taxon>
    </lineage>
</organism>
<dbReference type="InterPro" id="IPR043504">
    <property type="entry name" value="Peptidase_S1_PA_chymotrypsin"/>
</dbReference>
<proteinExistence type="predicted"/>